<feature type="region of interest" description="Disordered" evidence="6">
    <location>
        <begin position="498"/>
        <end position="519"/>
    </location>
</feature>
<keyword evidence="10" id="KW-0547">Nucleotide-binding</keyword>
<dbReference type="InterPro" id="IPR004358">
    <property type="entry name" value="Sig_transdc_His_kin-like_C"/>
</dbReference>
<dbReference type="InterPro" id="IPR005467">
    <property type="entry name" value="His_kinase_dom"/>
</dbReference>
<dbReference type="GO" id="GO:0005524">
    <property type="term" value="F:ATP binding"/>
    <property type="evidence" value="ECO:0007669"/>
    <property type="project" value="UniProtKB-KW"/>
</dbReference>
<evidence type="ECO:0000256" key="7">
    <source>
        <dbReference type="SAM" id="Phobius"/>
    </source>
</evidence>
<dbReference type="InterPro" id="IPR001789">
    <property type="entry name" value="Sig_transdc_resp-reg_receiver"/>
</dbReference>
<feature type="domain" description="Response regulatory" evidence="9">
    <location>
        <begin position="705"/>
        <end position="825"/>
    </location>
</feature>
<dbReference type="PRINTS" id="PR00344">
    <property type="entry name" value="BCTRLSENSOR"/>
</dbReference>
<keyword evidence="7" id="KW-0812">Transmembrane</keyword>
<dbReference type="SMART" id="SM00387">
    <property type="entry name" value="HATPase_c"/>
    <property type="match status" value="1"/>
</dbReference>
<feature type="transmembrane region" description="Helical" evidence="7">
    <location>
        <begin position="203"/>
        <end position="226"/>
    </location>
</feature>
<keyword evidence="7" id="KW-1133">Transmembrane helix</keyword>
<proteinExistence type="predicted"/>
<dbReference type="PROSITE" id="PS50109">
    <property type="entry name" value="HIS_KIN"/>
    <property type="match status" value="1"/>
</dbReference>
<dbReference type="PANTHER" id="PTHR45339">
    <property type="entry name" value="HYBRID SIGNAL TRANSDUCTION HISTIDINE KINASE J"/>
    <property type="match status" value="1"/>
</dbReference>
<feature type="domain" description="Histidine kinase" evidence="8">
    <location>
        <begin position="254"/>
        <end position="493"/>
    </location>
</feature>
<evidence type="ECO:0000256" key="6">
    <source>
        <dbReference type="SAM" id="MobiDB-lite"/>
    </source>
</evidence>
<keyword evidence="4" id="KW-0902">Two-component regulatory system</keyword>
<feature type="compositionally biased region" description="Low complexity" evidence="6">
    <location>
        <begin position="498"/>
        <end position="509"/>
    </location>
</feature>
<dbReference type="Pfam" id="PF00512">
    <property type="entry name" value="HisKA"/>
    <property type="match status" value="1"/>
</dbReference>
<keyword evidence="3 5" id="KW-0597">Phosphoprotein</keyword>
<dbReference type="Pfam" id="PF02518">
    <property type="entry name" value="HATPase_c"/>
    <property type="match status" value="1"/>
</dbReference>
<gene>
    <name evidence="10" type="ORF">AACH10_00365</name>
</gene>
<evidence type="ECO:0000256" key="3">
    <source>
        <dbReference type="ARBA" id="ARBA00022553"/>
    </source>
</evidence>
<accession>A0ABU9C9X9</accession>
<feature type="modified residue" description="4-aspartylphosphate" evidence="5">
    <location>
        <position position="754"/>
    </location>
</feature>
<dbReference type="RefSeq" id="WP_341408366.1">
    <property type="nucleotide sequence ID" value="NZ_JBBUTH010000001.1"/>
</dbReference>
<dbReference type="SMART" id="SM00448">
    <property type="entry name" value="REC"/>
    <property type="match status" value="1"/>
</dbReference>
<dbReference type="CDD" id="cd00082">
    <property type="entry name" value="HisKA"/>
    <property type="match status" value="1"/>
</dbReference>
<keyword evidence="7" id="KW-0472">Membrane</keyword>
<dbReference type="CDD" id="cd17546">
    <property type="entry name" value="REC_hyHK_CKI1_RcsC-like"/>
    <property type="match status" value="1"/>
</dbReference>
<dbReference type="InterPro" id="IPR003594">
    <property type="entry name" value="HATPase_dom"/>
</dbReference>
<dbReference type="SUPFAM" id="SSF47384">
    <property type="entry name" value="Homodimeric domain of signal transducing histidine kinase"/>
    <property type="match status" value="1"/>
</dbReference>
<keyword evidence="10" id="KW-0067">ATP-binding</keyword>
<dbReference type="InterPro" id="IPR036890">
    <property type="entry name" value="HATPase_C_sf"/>
</dbReference>
<keyword evidence="11" id="KW-1185">Reference proteome</keyword>
<dbReference type="Proteomes" id="UP001365405">
    <property type="component" value="Unassembled WGS sequence"/>
</dbReference>
<evidence type="ECO:0000256" key="4">
    <source>
        <dbReference type="ARBA" id="ARBA00023012"/>
    </source>
</evidence>
<dbReference type="SMART" id="SM00388">
    <property type="entry name" value="HisKA"/>
    <property type="match status" value="1"/>
</dbReference>
<dbReference type="InterPro" id="IPR003661">
    <property type="entry name" value="HisK_dim/P_dom"/>
</dbReference>
<dbReference type="SUPFAM" id="SSF55874">
    <property type="entry name" value="ATPase domain of HSP90 chaperone/DNA topoisomerase II/histidine kinase"/>
    <property type="match status" value="1"/>
</dbReference>
<dbReference type="SUPFAM" id="SSF52172">
    <property type="entry name" value="CheY-like"/>
    <property type="match status" value="1"/>
</dbReference>
<dbReference type="Gene3D" id="3.30.565.10">
    <property type="entry name" value="Histidine kinase-like ATPase, C-terminal domain"/>
    <property type="match status" value="1"/>
</dbReference>
<dbReference type="PANTHER" id="PTHR45339:SF1">
    <property type="entry name" value="HYBRID SIGNAL TRANSDUCTION HISTIDINE KINASE J"/>
    <property type="match status" value="1"/>
</dbReference>
<dbReference type="Pfam" id="PF00072">
    <property type="entry name" value="Response_reg"/>
    <property type="match status" value="1"/>
</dbReference>
<organism evidence="10 11">
    <name type="scientific">Pseudaquabacterium inlustre</name>
    <dbReference type="NCBI Taxonomy" id="2984192"/>
    <lineage>
        <taxon>Bacteria</taxon>
        <taxon>Pseudomonadati</taxon>
        <taxon>Pseudomonadota</taxon>
        <taxon>Betaproteobacteria</taxon>
        <taxon>Burkholderiales</taxon>
        <taxon>Sphaerotilaceae</taxon>
        <taxon>Pseudaquabacterium</taxon>
    </lineage>
</organism>
<evidence type="ECO:0000256" key="1">
    <source>
        <dbReference type="ARBA" id="ARBA00000085"/>
    </source>
</evidence>
<dbReference type="InterPro" id="IPR011006">
    <property type="entry name" value="CheY-like_superfamily"/>
</dbReference>
<comment type="catalytic activity">
    <reaction evidence="1">
        <text>ATP + protein L-histidine = ADP + protein N-phospho-L-histidine.</text>
        <dbReference type="EC" id="2.7.13.3"/>
    </reaction>
</comment>
<evidence type="ECO:0000259" key="8">
    <source>
        <dbReference type="PROSITE" id="PS50109"/>
    </source>
</evidence>
<feature type="transmembrane region" description="Helical" evidence="7">
    <location>
        <begin position="20"/>
        <end position="45"/>
    </location>
</feature>
<evidence type="ECO:0000259" key="9">
    <source>
        <dbReference type="PROSITE" id="PS50110"/>
    </source>
</evidence>
<evidence type="ECO:0000313" key="11">
    <source>
        <dbReference type="Proteomes" id="UP001365405"/>
    </source>
</evidence>
<dbReference type="EMBL" id="JBBUTH010000001">
    <property type="protein sequence ID" value="MEK8048688.1"/>
    <property type="molecule type" value="Genomic_DNA"/>
</dbReference>
<dbReference type="CDD" id="cd16922">
    <property type="entry name" value="HATPase_EvgS-ArcB-TorS-like"/>
    <property type="match status" value="1"/>
</dbReference>
<sequence>MRWHASHPARRGLWQVCWPFVLSAVLVLVLTAQCFALMSAGRAYVEGESQWSKAQKNALLELYRYIDTCEPRHMAAFHHQLRVPQGDRSARLALERDPPDLDVARQGFAQGGIHPGDIDGLIFVFRWLRWVEPIHLAVNDWRAADRLLADVEQVAEQLHQAVQRDCADIGRQARLSAQLHQLNAELTLRQTEFSQHLGEANRLLWRLALAALVLCTLALVLPGLWLSYRVVRAKVRAIAEAQAANRTQRDFLTAMSHDLRTPMNGVLGLLGVLQQGPLTAEQREASELMRNSGQALLGVLEDALDFSRIDDGTLTLDERPMDSGLVIEQVCAMLEPGAQDARVDLTHHVDPAVPAMVLGDPQRLRQIVQHLVGNAVKFSTPAAGDATGTGGTGTAPAARGRVHVRWAPAPGPAGEPGLGLSVIDNGIGIPPALIGRVFDAFVQADRSSTRRFGGAGLGLAITQALVQAMRGQVQVDSTPGQGSTFTVWLPLRSAVAADGADATGDPAGPGHHHPPGPRPVPGLALRCLVVAEPAGPATDLGRQLAFHGASVHQVATLAEALAWVAHAGQAPPQLCLLDDPGGPDGPGADAPASVAHHGAPLAALLAACAGTGATGEPGLRVLHLCRGRRRRLRAHPCLPGHTLDINGLTRARWLQVVQQVMTTAVRARNPAVAASPAAGPINEPTTEPAAAPAAPRAPAPSRPERILVAEDNPANQKVIAFQLRQLGFAAEIAADGSQALARWHSGRHDLLLTDLHMPVMDGFALSQALRAADARRDGGALLPIIALTANAQSGEAERCRAQGMDDFLTKPTSLPMLQATLERWLQASEAHRTTAPAPADAP</sequence>
<comment type="caution">
    <text evidence="10">The sequence shown here is derived from an EMBL/GenBank/DDBJ whole genome shotgun (WGS) entry which is preliminary data.</text>
</comment>
<name>A0ABU9C9X9_9BURK</name>
<dbReference type="InterPro" id="IPR036097">
    <property type="entry name" value="HisK_dim/P_sf"/>
</dbReference>
<dbReference type="EC" id="2.7.13.3" evidence="2"/>
<evidence type="ECO:0000313" key="10">
    <source>
        <dbReference type="EMBL" id="MEK8048688.1"/>
    </source>
</evidence>
<feature type="compositionally biased region" description="Low complexity" evidence="6">
    <location>
        <begin position="673"/>
        <end position="694"/>
    </location>
</feature>
<reference evidence="10 11" key="1">
    <citation type="submission" date="2024-04" db="EMBL/GenBank/DDBJ databases">
        <title>Novel species of the genus Ideonella isolated from streams.</title>
        <authorList>
            <person name="Lu H."/>
        </authorList>
    </citation>
    <scope>NUCLEOTIDE SEQUENCE [LARGE SCALE GENOMIC DNA]</scope>
    <source>
        <strain evidence="10 11">DXS22W</strain>
    </source>
</reference>
<feature type="region of interest" description="Disordered" evidence="6">
    <location>
        <begin position="673"/>
        <end position="700"/>
    </location>
</feature>
<dbReference type="Gene3D" id="1.10.287.130">
    <property type="match status" value="1"/>
</dbReference>
<dbReference type="Gene3D" id="3.40.50.2300">
    <property type="match status" value="1"/>
</dbReference>
<evidence type="ECO:0000256" key="5">
    <source>
        <dbReference type="PROSITE-ProRule" id="PRU00169"/>
    </source>
</evidence>
<dbReference type="PROSITE" id="PS50110">
    <property type="entry name" value="RESPONSE_REGULATORY"/>
    <property type="match status" value="1"/>
</dbReference>
<evidence type="ECO:0000256" key="2">
    <source>
        <dbReference type="ARBA" id="ARBA00012438"/>
    </source>
</evidence>
<protein>
    <recommendedName>
        <fullName evidence="2">histidine kinase</fullName>
        <ecNumber evidence="2">2.7.13.3</ecNumber>
    </recommendedName>
</protein>